<gene>
    <name evidence="2" type="ORF">BWGOE8_55490</name>
</gene>
<feature type="domain" description="N-acetyltransferase" evidence="1">
    <location>
        <begin position="11"/>
        <end position="167"/>
    </location>
</feature>
<protein>
    <submittedName>
        <fullName evidence="2">N-acetyltransferase</fullName>
    </submittedName>
</protein>
<dbReference type="CDD" id="cd04301">
    <property type="entry name" value="NAT_SF"/>
    <property type="match status" value="1"/>
</dbReference>
<dbReference type="SUPFAM" id="SSF55729">
    <property type="entry name" value="Acyl-CoA N-acyltransferases (Nat)"/>
    <property type="match status" value="1"/>
</dbReference>
<proteinExistence type="predicted"/>
<comment type="caution">
    <text evidence="2">The sequence shown here is derived from an EMBL/GenBank/DDBJ whole genome shotgun (WGS) entry which is preliminary data.</text>
</comment>
<dbReference type="Proteomes" id="UP000175706">
    <property type="component" value="Unassembled WGS sequence"/>
</dbReference>
<dbReference type="PATRIC" id="fig|86662.25.peg.5688"/>
<evidence type="ECO:0000259" key="1">
    <source>
        <dbReference type="PROSITE" id="PS51186"/>
    </source>
</evidence>
<dbReference type="InterPro" id="IPR051531">
    <property type="entry name" value="N-acetyltransferase"/>
</dbReference>
<dbReference type="InterPro" id="IPR016181">
    <property type="entry name" value="Acyl_CoA_acyltransferase"/>
</dbReference>
<dbReference type="Gene3D" id="3.40.630.30">
    <property type="match status" value="1"/>
</dbReference>
<dbReference type="Pfam" id="PF13302">
    <property type="entry name" value="Acetyltransf_3"/>
    <property type="match status" value="1"/>
</dbReference>
<evidence type="ECO:0000313" key="3">
    <source>
        <dbReference type="Proteomes" id="UP000175706"/>
    </source>
</evidence>
<dbReference type="RefSeq" id="WP_070146066.1">
    <property type="nucleotide sequence ID" value="NZ_LXLT01000074.1"/>
</dbReference>
<dbReference type="EMBL" id="LXLT01000074">
    <property type="protein sequence ID" value="OFD70852.1"/>
    <property type="molecule type" value="Genomic_DNA"/>
</dbReference>
<dbReference type="PROSITE" id="PS51186">
    <property type="entry name" value="GNAT"/>
    <property type="match status" value="1"/>
</dbReference>
<dbReference type="PANTHER" id="PTHR43792:SF9">
    <property type="entry name" value="RIBOSOMAL-PROTEIN-ALANINE ACETYLTRANSFERASE"/>
    <property type="match status" value="1"/>
</dbReference>
<dbReference type="AlphaFoldDB" id="A0A1E8AZ95"/>
<accession>A0A1E8AZ95</accession>
<dbReference type="PANTHER" id="PTHR43792">
    <property type="entry name" value="GNAT FAMILY, PUTATIVE (AFU_ORTHOLOGUE AFUA_3G00765)-RELATED-RELATED"/>
    <property type="match status" value="1"/>
</dbReference>
<evidence type="ECO:0000313" key="2">
    <source>
        <dbReference type="EMBL" id="OFD70852.1"/>
    </source>
</evidence>
<sequence length="180" mass="21387">MSFPVLETERLILREITKEDSKAIFDYFSRDDVTRFYGMNSFKDLKEAETLVENFQRAFHDKKGIRWGIVTKTENKFIGTIGFHAWNPQHKRTEIGYEIHPDYWRKGYISEAVRTVITYGFNEWDLNRIGAIIFTDNVASHRSVQKFGFKQDGVLREYMYQNNYPNDVISYSLVKSEWNN</sequence>
<dbReference type="InterPro" id="IPR000182">
    <property type="entry name" value="GNAT_dom"/>
</dbReference>
<dbReference type="GO" id="GO:0008999">
    <property type="term" value="F:protein-N-terminal-alanine acetyltransferase activity"/>
    <property type="evidence" value="ECO:0007669"/>
    <property type="project" value="TreeGrafter"/>
</dbReference>
<organism evidence="2 3">
    <name type="scientific">Bacillus mycoides</name>
    <dbReference type="NCBI Taxonomy" id="1405"/>
    <lineage>
        <taxon>Bacteria</taxon>
        <taxon>Bacillati</taxon>
        <taxon>Bacillota</taxon>
        <taxon>Bacilli</taxon>
        <taxon>Bacillales</taxon>
        <taxon>Bacillaceae</taxon>
        <taxon>Bacillus</taxon>
        <taxon>Bacillus cereus group</taxon>
    </lineage>
</organism>
<reference evidence="2 3" key="1">
    <citation type="submission" date="2016-05" db="EMBL/GenBank/DDBJ databases">
        <title>Bacillus thuringiensis and Bacillus weihenstephanensis as novel biocontrol agents of wilt causing Verticillium species.</title>
        <authorList>
            <person name="Hollensteiner J."/>
            <person name="Wemheuer F."/>
            <person name="Harting R."/>
            <person name="Kolarzyk A."/>
            <person name="Diaz-Valerio S."/>
            <person name="Poehlein A."/>
            <person name="Brzuszkiewicz E."/>
            <person name="Nesemann K."/>
            <person name="Braus-Stromeyer S."/>
            <person name="Braus G."/>
            <person name="Daniel R."/>
            <person name="Liesegang H."/>
        </authorList>
    </citation>
    <scope>NUCLEOTIDE SEQUENCE [LARGE SCALE GENOMIC DNA]</scope>
    <source>
        <strain evidence="2 3">GOE8</strain>
    </source>
</reference>
<dbReference type="GO" id="GO:0005737">
    <property type="term" value="C:cytoplasm"/>
    <property type="evidence" value="ECO:0007669"/>
    <property type="project" value="TreeGrafter"/>
</dbReference>
<name>A0A1E8AZ95_BACMY</name>